<accession>A0A067RTG0</accession>
<evidence type="ECO:0000313" key="14">
    <source>
        <dbReference type="EMBL" id="KDR24100.1"/>
    </source>
</evidence>
<feature type="domain" description="C2H2-type" evidence="13">
    <location>
        <begin position="240"/>
        <end position="267"/>
    </location>
</feature>
<keyword evidence="7" id="KW-0805">Transcription regulation</keyword>
<feature type="compositionally biased region" description="Basic and acidic residues" evidence="12">
    <location>
        <begin position="170"/>
        <end position="179"/>
    </location>
</feature>
<evidence type="ECO:0000256" key="7">
    <source>
        <dbReference type="ARBA" id="ARBA00023015"/>
    </source>
</evidence>
<evidence type="ECO:0000256" key="12">
    <source>
        <dbReference type="SAM" id="MobiDB-lite"/>
    </source>
</evidence>
<keyword evidence="5 11" id="KW-0863">Zinc-finger</keyword>
<dbReference type="GO" id="GO:0005694">
    <property type="term" value="C:chromosome"/>
    <property type="evidence" value="ECO:0007669"/>
    <property type="project" value="UniProtKB-ARBA"/>
</dbReference>
<feature type="domain" description="C2H2-type" evidence="13">
    <location>
        <begin position="436"/>
        <end position="464"/>
    </location>
</feature>
<dbReference type="InterPro" id="IPR013087">
    <property type="entry name" value="Znf_C2H2_type"/>
</dbReference>
<feature type="region of interest" description="Disordered" evidence="12">
    <location>
        <begin position="150"/>
        <end position="194"/>
    </location>
</feature>
<proteinExistence type="inferred from homology"/>
<reference evidence="14 15" key="1">
    <citation type="journal article" date="2014" name="Nat. Commun.">
        <title>Molecular traces of alternative social organization in a termite genome.</title>
        <authorList>
            <person name="Terrapon N."/>
            <person name="Li C."/>
            <person name="Robertson H.M."/>
            <person name="Ji L."/>
            <person name="Meng X."/>
            <person name="Booth W."/>
            <person name="Chen Z."/>
            <person name="Childers C.P."/>
            <person name="Glastad K.M."/>
            <person name="Gokhale K."/>
            <person name="Gowin J."/>
            <person name="Gronenberg W."/>
            <person name="Hermansen R.A."/>
            <person name="Hu H."/>
            <person name="Hunt B.G."/>
            <person name="Huylmans A.K."/>
            <person name="Khalil S.M."/>
            <person name="Mitchell R.D."/>
            <person name="Munoz-Torres M.C."/>
            <person name="Mustard J.A."/>
            <person name="Pan H."/>
            <person name="Reese J.T."/>
            <person name="Scharf M.E."/>
            <person name="Sun F."/>
            <person name="Vogel H."/>
            <person name="Xiao J."/>
            <person name="Yang W."/>
            <person name="Yang Z."/>
            <person name="Yang Z."/>
            <person name="Zhou J."/>
            <person name="Zhu J."/>
            <person name="Brent C.S."/>
            <person name="Elsik C.G."/>
            <person name="Goodisman M.A."/>
            <person name="Liberles D.A."/>
            <person name="Roe R.M."/>
            <person name="Vargo E.L."/>
            <person name="Vilcinskas A."/>
            <person name="Wang J."/>
            <person name="Bornberg-Bauer E."/>
            <person name="Korb J."/>
            <person name="Zhang G."/>
            <person name="Liebig J."/>
        </authorList>
    </citation>
    <scope>NUCLEOTIDE SEQUENCE [LARGE SCALE GENOMIC DNA]</scope>
    <source>
        <tissue evidence="14">Whole organism</tissue>
    </source>
</reference>
<evidence type="ECO:0000256" key="10">
    <source>
        <dbReference type="ARBA" id="ARBA00023242"/>
    </source>
</evidence>
<dbReference type="FunFam" id="3.30.160.60:FF:000151">
    <property type="entry name" value="Zinc finger and SCAN domain-containing 21"/>
    <property type="match status" value="1"/>
</dbReference>
<keyword evidence="10" id="KW-0539">Nucleus</keyword>
<dbReference type="GO" id="GO:0000977">
    <property type="term" value="F:RNA polymerase II transcription regulatory region sequence-specific DNA binding"/>
    <property type="evidence" value="ECO:0007669"/>
    <property type="project" value="TreeGrafter"/>
</dbReference>
<evidence type="ECO:0000256" key="3">
    <source>
        <dbReference type="ARBA" id="ARBA00022723"/>
    </source>
</evidence>
<dbReference type="GO" id="GO:0045893">
    <property type="term" value="P:positive regulation of DNA-templated transcription"/>
    <property type="evidence" value="ECO:0007669"/>
    <property type="project" value="UniProtKB-ARBA"/>
</dbReference>
<dbReference type="GO" id="GO:0000981">
    <property type="term" value="F:DNA-binding transcription factor activity, RNA polymerase II-specific"/>
    <property type="evidence" value="ECO:0007669"/>
    <property type="project" value="TreeGrafter"/>
</dbReference>
<dbReference type="FunFam" id="3.30.160.60:FF:000702">
    <property type="entry name" value="Transcription factor E4F1 isoform 1"/>
    <property type="match status" value="1"/>
</dbReference>
<dbReference type="FunFam" id="3.30.160.60:FF:002063">
    <property type="entry name" value="RB associated KRAB zinc finger"/>
    <property type="match status" value="1"/>
</dbReference>
<evidence type="ECO:0000313" key="15">
    <source>
        <dbReference type="Proteomes" id="UP000027135"/>
    </source>
</evidence>
<keyword evidence="6" id="KW-0862">Zinc</keyword>
<dbReference type="FunFam" id="3.30.160.60:FF:001732">
    <property type="entry name" value="Zgc:162936"/>
    <property type="match status" value="1"/>
</dbReference>
<evidence type="ECO:0000256" key="1">
    <source>
        <dbReference type="ARBA" id="ARBA00004123"/>
    </source>
</evidence>
<keyword evidence="4" id="KW-0677">Repeat</keyword>
<evidence type="ECO:0000256" key="11">
    <source>
        <dbReference type="PROSITE-ProRule" id="PRU00042"/>
    </source>
</evidence>
<dbReference type="GO" id="GO:0005634">
    <property type="term" value="C:nucleus"/>
    <property type="evidence" value="ECO:0007669"/>
    <property type="project" value="UniProtKB-SubCell"/>
</dbReference>
<comment type="similarity">
    <text evidence="2">Belongs to the krueppel C2H2-type zinc-finger protein family.</text>
</comment>
<dbReference type="InParanoid" id="A0A067RTG0"/>
<dbReference type="GO" id="GO:0008270">
    <property type="term" value="F:zinc ion binding"/>
    <property type="evidence" value="ECO:0007669"/>
    <property type="project" value="UniProtKB-KW"/>
</dbReference>
<dbReference type="SMART" id="SM00355">
    <property type="entry name" value="ZnF_C2H2"/>
    <property type="match status" value="8"/>
</dbReference>
<evidence type="ECO:0000256" key="8">
    <source>
        <dbReference type="ARBA" id="ARBA00023125"/>
    </source>
</evidence>
<dbReference type="SUPFAM" id="SSF57667">
    <property type="entry name" value="beta-beta-alpha zinc fingers"/>
    <property type="match status" value="4"/>
</dbReference>
<protein>
    <recommendedName>
        <fullName evidence="13">C2H2-type domain-containing protein</fullName>
    </recommendedName>
</protein>
<dbReference type="Proteomes" id="UP000027135">
    <property type="component" value="Unassembled WGS sequence"/>
</dbReference>
<dbReference type="Pfam" id="PF00096">
    <property type="entry name" value="zf-C2H2"/>
    <property type="match status" value="6"/>
</dbReference>
<evidence type="ECO:0000256" key="6">
    <source>
        <dbReference type="ARBA" id="ARBA00022833"/>
    </source>
</evidence>
<dbReference type="FunFam" id="3.30.160.60:FF:000711">
    <property type="entry name" value="zinc finger protein 697"/>
    <property type="match status" value="1"/>
</dbReference>
<keyword evidence="9" id="KW-0804">Transcription</keyword>
<dbReference type="OrthoDB" id="6077919at2759"/>
<dbReference type="eggNOG" id="KOG1721">
    <property type="taxonomic scope" value="Eukaryota"/>
</dbReference>
<feature type="domain" description="C2H2-type" evidence="13">
    <location>
        <begin position="352"/>
        <end position="379"/>
    </location>
</feature>
<dbReference type="PANTHER" id="PTHR14196">
    <property type="entry name" value="ODD-SKIPPED - RELATED"/>
    <property type="match status" value="1"/>
</dbReference>
<dbReference type="Gene3D" id="3.30.160.60">
    <property type="entry name" value="Classic Zinc Finger"/>
    <property type="match status" value="7"/>
</dbReference>
<evidence type="ECO:0000256" key="2">
    <source>
        <dbReference type="ARBA" id="ARBA00006991"/>
    </source>
</evidence>
<keyword evidence="8" id="KW-0238">DNA-binding</keyword>
<evidence type="ECO:0000256" key="9">
    <source>
        <dbReference type="ARBA" id="ARBA00023163"/>
    </source>
</evidence>
<keyword evidence="3" id="KW-0479">Metal-binding</keyword>
<evidence type="ECO:0000259" key="13">
    <source>
        <dbReference type="PROSITE" id="PS50157"/>
    </source>
</evidence>
<gene>
    <name evidence="14" type="ORF">L798_03755</name>
</gene>
<dbReference type="PROSITE" id="PS00028">
    <property type="entry name" value="ZINC_FINGER_C2H2_1"/>
    <property type="match status" value="7"/>
</dbReference>
<feature type="domain" description="C2H2-type" evidence="13">
    <location>
        <begin position="268"/>
        <end position="295"/>
    </location>
</feature>
<evidence type="ECO:0000256" key="5">
    <source>
        <dbReference type="ARBA" id="ARBA00022771"/>
    </source>
</evidence>
<feature type="domain" description="C2H2-type" evidence="13">
    <location>
        <begin position="380"/>
        <end position="407"/>
    </location>
</feature>
<keyword evidence="15" id="KW-1185">Reference proteome</keyword>
<comment type="subcellular location">
    <subcellularLocation>
        <location evidence="1">Nucleus</location>
    </subcellularLocation>
</comment>
<organism evidence="14 15">
    <name type="scientific">Zootermopsis nevadensis</name>
    <name type="common">Dampwood termite</name>
    <dbReference type="NCBI Taxonomy" id="136037"/>
    <lineage>
        <taxon>Eukaryota</taxon>
        <taxon>Metazoa</taxon>
        <taxon>Ecdysozoa</taxon>
        <taxon>Arthropoda</taxon>
        <taxon>Hexapoda</taxon>
        <taxon>Insecta</taxon>
        <taxon>Pterygota</taxon>
        <taxon>Neoptera</taxon>
        <taxon>Polyneoptera</taxon>
        <taxon>Dictyoptera</taxon>
        <taxon>Blattodea</taxon>
        <taxon>Blattoidea</taxon>
        <taxon>Termitoidae</taxon>
        <taxon>Termopsidae</taxon>
        <taxon>Zootermopsis</taxon>
    </lineage>
</organism>
<sequence>MFSRCVRLVQDHFRCAAVYRCDTLSHVLPERTARLGTHFIAIMEACPQCHRPSRSPHTRLVQDSCGHKKCRLCLMKDEDGCRLCAAKDETTVIKKEQGGKRLPISPVNIRRHSQRKLLTTVSGNSTTILRAAVAENDIVNVNKKNIFKDSEERERDVVRSPEMETFLTDNENHDRRSDDSSTYSEETIKEKSGLEADVNLPTNKVECEEIDTAEVKLERKRKPMVIASHITVAQGNPTMYTCTVCVKTFKRREHVRYHNFCATGDKPFKCDLCGQCFASKSHFECHHLNHTGARPFVCETCNRGFRQKDKLTRHIRIHTGERPYVCQDCGKGFIASHSLKTHQRTHTGEKPYLCPHCGRGFTETVNLRKHILVHTGEKNFMCEGCGKSFGHKWALIHHQRTHSRERPHNCHICSRAFTNNKDLRRHFSVHSDVRPYKCSICDTKFRRKDNLERHMKNTHPETRITSLNLLNKNCNEHLVNTSNLQQQQKITELNGTVSNNAHHPTDNLEKVSDNIYKQTTLQETQVETFCMTTVPYSRTETQHTADTQESSCIKPVSRPNNFETSQTNVKLTSSFASSDVSMTTALPVSNKVAQKSQPQTITKCLKDMLVPVHDMNITSFKEMLDPVHDTGFTNFKETIIPVQDMTITKFLEPARTTNIATFKDMLDPVHDMSIAGFKEMSDQIRDTNVTSFKEMLDPVQVTNIFPSGSLFQQIPEAKQQKSQAVPVINRPITPSQQTISYGRTGKTNAGKEKVVMEGTNCVPTITKTSNVLHSSVLNATNYGHQNVFTIVSASSVRTFACKKSRNILENNDKESCIELASRTLQSDIHWRKRTMGLLQHQQEIARDSGLI</sequence>
<dbReference type="EMBL" id="KK852427">
    <property type="protein sequence ID" value="KDR24100.1"/>
    <property type="molecule type" value="Genomic_DNA"/>
</dbReference>
<feature type="domain" description="C2H2-type" evidence="13">
    <location>
        <begin position="296"/>
        <end position="323"/>
    </location>
</feature>
<dbReference type="InterPro" id="IPR036236">
    <property type="entry name" value="Znf_C2H2_sf"/>
</dbReference>
<dbReference type="PANTHER" id="PTHR14196:SF12">
    <property type="entry name" value="ZINC FINGER PROTEIN 208-LIKE"/>
    <property type="match status" value="1"/>
</dbReference>
<dbReference type="FunFam" id="3.30.160.60:FF:000100">
    <property type="entry name" value="Zinc finger 45-like"/>
    <property type="match status" value="1"/>
</dbReference>
<dbReference type="PROSITE" id="PS50157">
    <property type="entry name" value="ZINC_FINGER_C2H2_2"/>
    <property type="match status" value="8"/>
</dbReference>
<dbReference type="AlphaFoldDB" id="A0A067RTG0"/>
<dbReference type="InterPro" id="IPR050717">
    <property type="entry name" value="C2H2-ZF_Transcription_Reg"/>
</dbReference>
<feature type="domain" description="C2H2-type" evidence="13">
    <location>
        <begin position="324"/>
        <end position="351"/>
    </location>
</feature>
<feature type="compositionally biased region" description="Basic and acidic residues" evidence="12">
    <location>
        <begin position="150"/>
        <end position="162"/>
    </location>
</feature>
<evidence type="ECO:0000256" key="4">
    <source>
        <dbReference type="ARBA" id="ARBA00022737"/>
    </source>
</evidence>
<name>A0A067RTG0_ZOONE</name>
<feature type="domain" description="C2H2-type" evidence="13">
    <location>
        <begin position="408"/>
        <end position="435"/>
    </location>
</feature>